<dbReference type="Pfam" id="PF16927">
    <property type="entry name" value="HisKA_7TM"/>
    <property type="match status" value="1"/>
</dbReference>
<evidence type="ECO:0000256" key="2">
    <source>
        <dbReference type="ARBA" id="ARBA00034247"/>
    </source>
</evidence>
<comment type="catalytic activity">
    <reaction evidence="2">
        <text>2 GTP = 3',3'-c-di-GMP + 2 diphosphate</text>
        <dbReference type="Rhea" id="RHEA:24898"/>
        <dbReference type="ChEBI" id="CHEBI:33019"/>
        <dbReference type="ChEBI" id="CHEBI:37565"/>
        <dbReference type="ChEBI" id="CHEBI:58805"/>
        <dbReference type="EC" id="2.7.7.65"/>
    </reaction>
</comment>
<dbReference type="Gene3D" id="3.30.450.20">
    <property type="entry name" value="PAS domain"/>
    <property type="match status" value="1"/>
</dbReference>
<dbReference type="Pfam" id="PF00990">
    <property type="entry name" value="GGDEF"/>
    <property type="match status" value="1"/>
</dbReference>
<dbReference type="InterPro" id="IPR031621">
    <property type="entry name" value="HisKA_7TM"/>
</dbReference>
<protein>
    <recommendedName>
        <fullName evidence="1">diguanylate cyclase</fullName>
        <ecNumber evidence="1">2.7.7.65</ecNumber>
    </recommendedName>
</protein>
<reference evidence="8 9" key="2">
    <citation type="submission" date="2016-08" db="EMBL/GenBank/DDBJ databases">
        <authorList>
            <person name="Varghese N."/>
            <person name="Submissions Spin"/>
        </authorList>
    </citation>
    <scope>NUCLEOTIDE SEQUENCE [LARGE SCALE GENOMIC DNA]</scope>
    <source>
        <strain evidence="8 9">HL-109</strain>
    </source>
</reference>
<reference evidence="7" key="1">
    <citation type="submission" date="2015-09" db="EMBL/GenBank/DDBJ databases">
        <title>Identification and resolution of microdiversity through metagenomic sequencing of parallel consortia.</title>
        <authorList>
            <person name="Nelson W.C."/>
            <person name="Romine M.F."/>
            <person name="Lindemann S.R."/>
        </authorList>
    </citation>
    <scope>NUCLEOTIDE SEQUENCE [LARGE SCALE GENOMIC DNA]</scope>
    <source>
        <strain evidence="7">HL-109</strain>
    </source>
</reference>
<dbReference type="GO" id="GO:0052621">
    <property type="term" value="F:diguanylate cyclase activity"/>
    <property type="evidence" value="ECO:0007669"/>
    <property type="project" value="UniProtKB-EC"/>
</dbReference>
<dbReference type="InterPro" id="IPR035965">
    <property type="entry name" value="PAS-like_dom_sf"/>
</dbReference>
<feature type="transmembrane region" description="Helical" evidence="4">
    <location>
        <begin position="15"/>
        <end position="33"/>
    </location>
</feature>
<feature type="transmembrane region" description="Helical" evidence="4">
    <location>
        <begin position="45"/>
        <end position="64"/>
    </location>
</feature>
<gene>
    <name evidence="8" type="ORF">GA0071312_0189</name>
    <name evidence="7" type="ORF">HLUCCO17_14515</name>
</gene>
<dbReference type="InterPro" id="IPR029787">
    <property type="entry name" value="Nucleotide_cyclase"/>
</dbReference>
<keyword evidence="4" id="KW-1133">Transmembrane helix</keyword>
<keyword evidence="9" id="KW-1185">Reference proteome</keyword>
<feature type="transmembrane region" description="Helical" evidence="4">
    <location>
        <begin position="76"/>
        <end position="96"/>
    </location>
</feature>
<dbReference type="GO" id="GO:1902201">
    <property type="term" value="P:negative regulation of bacterial-type flagellum-dependent cell motility"/>
    <property type="evidence" value="ECO:0007669"/>
    <property type="project" value="TreeGrafter"/>
</dbReference>
<dbReference type="NCBIfam" id="TIGR00254">
    <property type="entry name" value="GGDEF"/>
    <property type="match status" value="1"/>
</dbReference>
<organism evidence="7">
    <name type="scientific">Saliniramus fredricksonii</name>
    <dbReference type="NCBI Taxonomy" id="1653334"/>
    <lineage>
        <taxon>Bacteria</taxon>
        <taxon>Pseudomonadati</taxon>
        <taxon>Pseudomonadota</taxon>
        <taxon>Alphaproteobacteria</taxon>
        <taxon>Hyphomicrobiales</taxon>
        <taxon>Salinarimonadaceae</taxon>
        <taxon>Saliniramus</taxon>
    </lineage>
</organism>
<dbReference type="Gene3D" id="3.30.70.270">
    <property type="match status" value="1"/>
</dbReference>
<dbReference type="InterPro" id="IPR000014">
    <property type="entry name" value="PAS"/>
</dbReference>
<feature type="transmembrane region" description="Helical" evidence="4">
    <location>
        <begin position="189"/>
        <end position="214"/>
    </location>
</feature>
<evidence type="ECO:0000313" key="8">
    <source>
        <dbReference type="EMBL" id="SCC78277.1"/>
    </source>
</evidence>
<dbReference type="AlphaFoldDB" id="A0A0N8KDU7"/>
<dbReference type="STRING" id="1653334.GA0071312_0189"/>
<dbReference type="RefSeq" id="WP_074443250.1">
    <property type="nucleotide sequence ID" value="NZ_FMBM01000001.1"/>
</dbReference>
<dbReference type="EMBL" id="LJSX01000026">
    <property type="protein sequence ID" value="KPQ09530.1"/>
    <property type="molecule type" value="Genomic_DNA"/>
</dbReference>
<evidence type="ECO:0000259" key="6">
    <source>
        <dbReference type="PROSITE" id="PS50887"/>
    </source>
</evidence>
<evidence type="ECO:0000256" key="4">
    <source>
        <dbReference type="SAM" id="Phobius"/>
    </source>
</evidence>
<dbReference type="SMART" id="SM00267">
    <property type="entry name" value="GGDEF"/>
    <property type="match status" value="1"/>
</dbReference>
<dbReference type="CDD" id="cd00130">
    <property type="entry name" value="PAS"/>
    <property type="match status" value="1"/>
</dbReference>
<dbReference type="PROSITE" id="PS50887">
    <property type="entry name" value="GGDEF"/>
    <property type="match status" value="1"/>
</dbReference>
<feature type="domain" description="PAS" evidence="5">
    <location>
        <begin position="247"/>
        <end position="281"/>
    </location>
</feature>
<dbReference type="Proteomes" id="UP000050497">
    <property type="component" value="Unassembled WGS sequence"/>
</dbReference>
<comment type="caution">
    <text evidence="7">The sequence shown here is derived from an EMBL/GenBank/DDBJ whole genome shotgun (WGS) entry which is preliminary data.</text>
</comment>
<dbReference type="PROSITE" id="PS50112">
    <property type="entry name" value="PAS"/>
    <property type="match status" value="1"/>
</dbReference>
<evidence type="ECO:0000256" key="1">
    <source>
        <dbReference type="ARBA" id="ARBA00012528"/>
    </source>
</evidence>
<dbReference type="Proteomes" id="UP000182800">
    <property type="component" value="Unassembled WGS sequence"/>
</dbReference>
<evidence type="ECO:0000259" key="5">
    <source>
        <dbReference type="PROSITE" id="PS50112"/>
    </source>
</evidence>
<dbReference type="GO" id="GO:0043709">
    <property type="term" value="P:cell adhesion involved in single-species biofilm formation"/>
    <property type="evidence" value="ECO:0007669"/>
    <property type="project" value="TreeGrafter"/>
</dbReference>
<accession>A0A0N8KDU7</accession>
<dbReference type="PANTHER" id="PTHR45138">
    <property type="entry name" value="REGULATORY COMPONENTS OF SENSORY TRANSDUCTION SYSTEM"/>
    <property type="match status" value="1"/>
</dbReference>
<dbReference type="SUPFAM" id="SSF55073">
    <property type="entry name" value="Nucleotide cyclase"/>
    <property type="match status" value="1"/>
</dbReference>
<evidence type="ECO:0000313" key="9">
    <source>
        <dbReference type="Proteomes" id="UP000182800"/>
    </source>
</evidence>
<dbReference type="EMBL" id="FMBM01000001">
    <property type="protein sequence ID" value="SCC78277.1"/>
    <property type="molecule type" value="Genomic_DNA"/>
</dbReference>
<keyword evidence="4" id="KW-0812">Transmembrane</keyword>
<dbReference type="Pfam" id="PF08448">
    <property type="entry name" value="PAS_4"/>
    <property type="match status" value="1"/>
</dbReference>
<feature type="domain" description="GGDEF" evidence="6">
    <location>
        <begin position="415"/>
        <end position="547"/>
    </location>
</feature>
<dbReference type="PANTHER" id="PTHR45138:SF9">
    <property type="entry name" value="DIGUANYLATE CYCLASE DGCM-RELATED"/>
    <property type="match status" value="1"/>
</dbReference>
<feature type="transmembrane region" description="Helical" evidence="4">
    <location>
        <begin position="108"/>
        <end position="124"/>
    </location>
</feature>
<dbReference type="CDD" id="cd01949">
    <property type="entry name" value="GGDEF"/>
    <property type="match status" value="1"/>
</dbReference>
<dbReference type="InterPro" id="IPR043128">
    <property type="entry name" value="Rev_trsase/Diguanyl_cyclase"/>
</dbReference>
<dbReference type="FunFam" id="3.30.70.270:FF:000001">
    <property type="entry name" value="Diguanylate cyclase domain protein"/>
    <property type="match status" value="1"/>
</dbReference>
<dbReference type="InterPro" id="IPR013656">
    <property type="entry name" value="PAS_4"/>
</dbReference>
<dbReference type="InterPro" id="IPR000160">
    <property type="entry name" value="GGDEF_dom"/>
</dbReference>
<sequence length="565" mass="61306">MGNCGEAVWALSPQAALLGGICLGVLMLSLWVARQHEFPGRDAFVVAHLGMGWWLLAAMLEVAAPTGTCKQVFAQLAWPGVMVVPTFWAAFLWQYANSSTEHLGAGRLALLMIMPVLAGIIAFTNDHHQLLYGVATAPAHDTPRAPMIYDHGPVFWFFAIYLYVFLVFGLWSIARALVTVRGFARRHYLGFLVFTLINIGANLGYILFGITVFGFDPTPFSFAVTLGVFTWLIAGKGLFDLVPVANRLLIDRLPDPVIVVDDAGRTVQANPAALALTGLAQLQEGLPLAEWPGCGPTLARHLEAEAEGGDDRPAAIGTEPRWFEIQVVHVAPGAERNGMRLGRMLYLRDVTRREQVAEAMRVALETSQARLSTITDLHTQLARQAVRDPLTQLYNRRHLDAYFGEAVAYARGNGTHFALALIDIDHFKAVNDRHGHLVGDDLLKAFADRLRLAGGTRGEAFRIGGEEFLLAMPGAGKPEAVGLLADLRRRNAAPMMTRSGAINVTFSAGLVGLEADGEDLDTLLIRADRRLYAAKRTGRDRVVADDPGAEIAPAVSAGRPSGRVA</sequence>
<dbReference type="EC" id="2.7.7.65" evidence="1"/>
<name>A0A0N8KDU7_9HYPH</name>
<evidence type="ECO:0000313" key="7">
    <source>
        <dbReference type="EMBL" id="KPQ09530.1"/>
    </source>
</evidence>
<keyword evidence="4" id="KW-0472">Membrane</keyword>
<proteinExistence type="predicted"/>
<feature type="transmembrane region" description="Helical" evidence="4">
    <location>
        <begin position="220"/>
        <end position="239"/>
    </location>
</feature>
<dbReference type="InterPro" id="IPR050469">
    <property type="entry name" value="Diguanylate_Cyclase"/>
</dbReference>
<feature type="transmembrane region" description="Helical" evidence="4">
    <location>
        <begin position="154"/>
        <end position="177"/>
    </location>
</feature>
<feature type="region of interest" description="Disordered" evidence="3">
    <location>
        <begin position="545"/>
        <end position="565"/>
    </location>
</feature>
<dbReference type="GO" id="GO:0005886">
    <property type="term" value="C:plasma membrane"/>
    <property type="evidence" value="ECO:0007669"/>
    <property type="project" value="TreeGrafter"/>
</dbReference>
<evidence type="ECO:0000256" key="3">
    <source>
        <dbReference type="SAM" id="MobiDB-lite"/>
    </source>
</evidence>
<dbReference type="SUPFAM" id="SSF55785">
    <property type="entry name" value="PYP-like sensor domain (PAS domain)"/>
    <property type="match status" value="2"/>
</dbReference>